<evidence type="ECO:0000313" key="2">
    <source>
        <dbReference type="EMBL" id="SDK18830.1"/>
    </source>
</evidence>
<evidence type="ECO:0000256" key="1">
    <source>
        <dbReference type="SAM" id="Phobius"/>
    </source>
</evidence>
<evidence type="ECO:0000313" key="3">
    <source>
        <dbReference type="Proteomes" id="UP000199213"/>
    </source>
</evidence>
<feature type="transmembrane region" description="Helical" evidence="1">
    <location>
        <begin position="46"/>
        <end position="65"/>
    </location>
</feature>
<dbReference type="EMBL" id="FNFM01000005">
    <property type="protein sequence ID" value="SDK18830.1"/>
    <property type="molecule type" value="Genomic_DNA"/>
</dbReference>
<keyword evidence="1" id="KW-0472">Membrane</keyword>
<accession>A0A1G8ZXI4</accession>
<proteinExistence type="predicted"/>
<gene>
    <name evidence="2" type="ORF">SAMN04487820_105150</name>
</gene>
<protein>
    <submittedName>
        <fullName evidence="2">Uncharacterized protein</fullName>
    </submittedName>
</protein>
<sequence>MVGGPVEQWPGAEDRLSDTVMRLTDDRWYCCVRDSDARGNRDDYRYWPVLVAVSIALPDSWFLPLTRVRM</sequence>
<dbReference type="Proteomes" id="UP000199213">
    <property type="component" value="Unassembled WGS sequence"/>
</dbReference>
<keyword evidence="3" id="KW-1185">Reference proteome</keyword>
<dbReference type="AlphaFoldDB" id="A0A1G8ZXI4"/>
<name>A0A1G8ZXI4_ACTMZ</name>
<reference evidence="3" key="1">
    <citation type="submission" date="2016-10" db="EMBL/GenBank/DDBJ databases">
        <authorList>
            <person name="Varghese N."/>
            <person name="Submissions S."/>
        </authorList>
    </citation>
    <scope>NUCLEOTIDE SEQUENCE [LARGE SCALE GENOMIC DNA]</scope>
    <source>
        <strain evidence="3">DSM 45460</strain>
    </source>
</reference>
<keyword evidence="1" id="KW-1133">Transmembrane helix</keyword>
<keyword evidence="1" id="KW-0812">Transmembrane</keyword>
<organism evidence="2 3">
    <name type="scientific">Actinopolyspora mzabensis</name>
    <dbReference type="NCBI Taxonomy" id="995066"/>
    <lineage>
        <taxon>Bacteria</taxon>
        <taxon>Bacillati</taxon>
        <taxon>Actinomycetota</taxon>
        <taxon>Actinomycetes</taxon>
        <taxon>Actinopolysporales</taxon>
        <taxon>Actinopolysporaceae</taxon>
        <taxon>Actinopolyspora</taxon>
    </lineage>
</organism>